<comment type="caution">
    <text evidence="8">The sequence shown here is derived from an EMBL/GenBank/DDBJ whole genome shotgun (WGS) entry which is preliminary data.</text>
</comment>
<dbReference type="Proteomes" id="UP000709959">
    <property type="component" value="Unassembled WGS sequence"/>
</dbReference>
<dbReference type="GO" id="GO:0004812">
    <property type="term" value="F:aminoacyl-tRNA ligase activity"/>
    <property type="evidence" value="ECO:0007669"/>
    <property type="project" value="UniProtKB-KW"/>
</dbReference>
<dbReference type="EMBL" id="JADKCH010000006">
    <property type="protein sequence ID" value="MBK8572615.1"/>
    <property type="molecule type" value="Genomic_DNA"/>
</dbReference>
<evidence type="ECO:0000256" key="5">
    <source>
        <dbReference type="ARBA" id="ARBA00023146"/>
    </source>
</evidence>
<dbReference type="GO" id="GO:0000049">
    <property type="term" value="F:tRNA binding"/>
    <property type="evidence" value="ECO:0007669"/>
    <property type="project" value="InterPro"/>
</dbReference>
<protein>
    <recommendedName>
        <fullName evidence="7">Aminoacyl-tRNA synthetase class I anticodon-binding domain-containing protein</fullName>
    </recommendedName>
</protein>
<evidence type="ECO:0000256" key="1">
    <source>
        <dbReference type="ARBA" id="ARBA00022598"/>
    </source>
</evidence>
<dbReference type="Gene3D" id="1.10.10.350">
    <property type="match status" value="1"/>
</dbReference>
<keyword evidence="2" id="KW-0547">Nucleotide-binding</keyword>
<dbReference type="InterPro" id="IPR045462">
    <property type="entry name" value="aa-tRNA-synth_I_cd-bd"/>
</dbReference>
<name>A0A936K6X6_9BACT</name>
<sequence>MALCGRPVSPGIFDTLMLLGRDEVLARLQRGSDGPGRVHPHHPRGAEDQGAADYAPTIIADDTLQVIQGIPEGWTTGRPSRRQCGLGLEQSDFYFGVKSGPGEVTTGFHTAVRTQVQRISEMQQGFVVSGLEDCAWWTLGQGGTSSPLSIGPPG</sequence>
<evidence type="ECO:0000256" key="6">
    <source>
        <dbReference type="SAM" id="MobiDB-lite"/>
    </source>
</evidence>
<organism evidence="8 9">
    <name type="scientific">Candidatus Geothrix odensensis</name>
    <dbReference type="NCBI Taxonomy" id="2954440"/>
    <lineage>
        <taxon>Bacteria</taxon>
        <taxon>Pseudomonadati</taxon>
        <taxon>Acidobacteriota</taxon>
        <taxon>Holophagae</taxon>
        <taxon>Holophagales</taxon>
        <taxon>Holophagaceae</taxon>
        <taxon>Geothrix</taxon>
    </lineage>
</organism>
<evidence type="ECO:0000259" key="7">
    <source>
        <dbReference type="Pfam" id="PF19269"/>
    </source>
</evidence>
<keyword evidence="4" id="KW-0648">Protein biosynthesis</keyword>
<evidence type="ECO:0000256" key="3">
    <source>
        <dbReference type="ARBA" id="ARBA00022840"/>
    </source>
</evidence>
<reference evidence="8 9" key="1">
    <citation type="submission" date="2020-10" db="EMBL/GenBank/DDBJ databases">
        <title>Connecting structure to function with the recovery of over 1000 high-quality activated sludge metagenome-assembled genomes encoding full-length rRNA genes using long-read sequencing.</title>
        <authorList>
            <person name="Singleton C.M."/>
            <person name="Petriglieri F."/>
            <person name="Kristensen J.M."/>
            <person name="Kirkegaard R.H."/>
            <person name="Michaelsen T.Y."/>
            <person name="Andersen M.H."/>
            <person name="Karst S.M."/>
            <person name="Dueholm M.S."/>
            <person name="Nielsen P.H."/>
            <person name="Albertsen M."/>
        </authorList>
    </citation>
    <scope>NUCLEOTIDE SEQUENCE [LARGE SCALE GENOMIC DNA]</scope>
    <source>
        <strain evidence="8">OdNE_18-Q3-R46-58_MAXAC.008</strain>
    </source>
</reference>
<accession>A0A936K6X6</accession>
<evidence type="ECO:0000313" key="8">
    <source>
        <dbReference type="EMBL" id="MBK8572615.1"/>
    </source>
</evidence>
<keyword evidence="1" id="KW-0436">Ligase</keyword>
<dbReference type="InterPro" id="IPR020751">
    <property type="entry name" value="aa-tRNA-synth_I_codon-bd_sub2"/>
</dbReference>
<feature type="domain" description="Aminoacyl-tRNA synthetase class I anticodon-binding" evidence="7">
    <location>
        <begin position="2"/>
        <end position="31"/>
    </location>
</feature>
<evidence type="ECO:0000313" key="9">
    <source>
        <dbReference type="Proteomes" id="UP000709959"/>
    </source>
</evidence>
<dbReference type="SUPFAM" id="SSF48163">
    <property type="entry name" value="An anticodon-binding domain of class I aminoacyl-tRNA synthetases"/>
    <property type="match status" value="1"/>
</dbReference>
<evidence type="ECO:0000256" key="4">
    <source>
        <dbReference type="ARBA" id="ARBA00022917"/>
    </source>
</evidence>
<proteinExistence type="predicted"/>
<dbReference type="InterPro" id="IPR008925">
    <property type="entry name" value="aa_tRNA-synth_I_cd-bd_sf"/>
</dbReference>
<evidence type="ECO:0000256" key="2">
    <source>
        <dbReference type="ARBA" id="ARBA00022741"/>
    </source>
</evidence>
<gene>
    <name evidence="8" type="ORF">IPN91_08200</name>
</gene>
<dbReference type="GO" id="GO:0006412">
    <property type="term" value="P:translation"/>
    <property type="evidence" value="ECO:0007669"/>
    <property type="project" value="UniProtKB-KW"/>
</dbReference>
<feature type="region of interest" description="Disordered" evidence="6">
    <location>
        <begin position="30"/>
        <end position="51"/>
    </location>
</feature>
<keyword evidence="5" id="KW-0030">Aminoacyl-tRNA synthetase</keyword>
<keyword evidence="3" id="KW-0067">ATP-binding</keyword>
<dbReference type="GO" id="GO:0005524">
    <property type="term" value="F:ATP binding"/>
    <property type="evidence" value="ECO:0007669"/>
    <property type="project" value="UniProtKB-KW"/>
</dbReference>
<dbReference type="Pfam" id="PF19269">
    <property type="entry name" value="Anticodon_2"/>
    <property type="match status" value="1"/>
</dbReference>
<dbReference type="AlphaFoldDB" id="A0A936K6X6"/>